<keyword evidence="1 6" id="KW-0963">Cytoplasm</keyword>
<name>A0A1L6TBU4_PISSA</name>
<dbReference type="PROSITE" id="PS00715">
    <property type="entry name" value="SIGMA70_1"/>
    <property type="match status" value="1"/>
</dbReference>
<dbReference type="Gene3D" id="1.10.1740.10">
    <property type="match status" value="1"/>
</dbReference>
<dbReference type="InterPro" id="IPR013324">
    <property type="entry name" value="RNA_pol_sigma_r3/r4-like"/>
</dbReference>
<dbReference type="InterPro" id="IPR007627">
    <property type="entry name" value="RNA_pol_sigma70_r2"/>
</dbReference>
<dbReference type="InterPro" id="IPR028617">
    <property type="entry name" value="Sigma70_FliA"/>
</dbReference>
<keyword evidence="3 6" id="KW-0731">Sigma factor</keyword>
<dbReference type="GO" id="GO:0003677">
    <property type="term" value="F:DNA binding"/>
    <property type="evidence" value="ECO:0007669"/>
    <property type="project" value="UniProtKB-UniRule"/>
</dbReference>
<evidence type="ECO:0000313" key="8">
    <source>
        <dbReference type="Proteomes" id="UP000029558"/>
    </source>
</evidence>
<feature type="region of interest" description="Sigma-70 factor domain-2" evidence="6">
    <location>
        <begin position="18"/>
        <end position="90"/>
    </location>
</feature>
<dbReference type="GO" id="GO:0006352">
    <property type="term" value="P:DNA-templated transcription initiation"/>
    <property type="evidence" value="ECO:0007669"/>
    <property type="project" value="UniProtKB-UniRule"/>
</dbReference>
<dbReference type="SUPFAM" id="SSF88659">
    <property type="entry name" value="Sigma3 and sigma4 domains of RNA polymerase sigma factors"/>
    <property type="match status" value="2"/>
</dbReference>
<dbReference type="PANTHER" id="PTHR30385:SF7">
    <property type="entry name" value="RNA POLYMERASE SIGMA FACTOR FLIA"/>
    <property type="match status" value="1"/>
</dbReference>
<dbReference type="Proteomes" id="UP000029558">
    <property type="component" value="Chromosome"/>
</dbReference>
<dbReference type="AlphaFoldDB" id="A0A1L6TBU4"/>
<dbReference type="Pfam" id="PF04542">
    <property type="entry name" value="Sigma70_r2"/>
    <property type="match status" value="1"/>
</dbReference>
<dbReference type="InterPro" id="IPR014284">
    <property type="entry name" value="RNA_pol_sigma-70_dom"/>
</dbReference>
<feature type="region of interest" description="Sigma-70 factor domain-4" evidence="6">
    <location>
        <begin position="184"/>
        <end position="232"/>
    </location>
</feature>
<evidence type="ECO:0000313" key="7">
    <source>
        <dbReference type="EMBL" id="ALB22693.1"/>
    </source>
</evidence>
<dbReference type="NCBIfam" id="TIGR02937">
    <property type="entry name" value="sigma70-ECF"/>
    <property type="match status" value="1"/>
</dbReference>
<proteinExistence type="inferred from homology"/>
<dbReference type="SUPFAM" id="SSF88946">
    <property type="entry name" value="Sigma2 domain of RNA polymerase sigma factors"/>
    <property type="match status" value="1"/>
</dbReference>
<keyword evidence="7" id="KW-0548">Nucleotidyltransferase</keyword>
<keyword evidence="4 6" id="KW-0238">DNA-binding</keyword>
<dbReference type="InterPro" id="IPR007630">
    <property type="entry name" value="RNA_pol_sigma70_r4"/>
</dbReference>
<dbReference type="EMBL" id="CP012508">
    <property type="protein sequence ID" value="ALB22693.1"/>
    <property type="molecule type" value="Genomic_DNA"/>
</dbReference>
<dbReference type="GO" id="GO:0003899">
    <property type="term" value="F:DNA-directed RNA polymerase activity"/>
    <property type="evidence" value="ECO:0007669"/>
    <property type="project" value="InterPro"/>
</dbReference>
<evidence type="ECO:0000256" key="1">
    <source>
        <dbReference type="ARBA" id="ARBA00022490"/>
    </source>
</evidence>
<evidence type="ECO:0000256" key="3">
    <source>
        <dbReference type="ARBA" id="ARBA00023082"/>
    </source>
</evidence>
<keyword evidence="7" id="KW-0808">Transferase</keyword>
<feature type="short sequence motif" description="Interaction with polymerase core subunit RpoC" evidence="6">
    <location>
        <begin position="45"/>
        <end position="48"/>
    </location>
</feature>
<evidence type="ECO:0000256" key="6">
    <source>
        <dbReference type="HAMAP-Rule" id="MF_00962"/>
    </source>
</evidence>
<dbReference type="PRINTS" id="PR00046">
    <property type="entry name" value="SIGMA70FCT"/>
</dbReference>
<protein>
    <recommendedName>
        <fullName evidence="6">RNA polymerase sigma factor FliA</fullName>
    </recommendedName>
    <alternativeName>
        <fullName evidence="6">RNA polymerase sigma factor for flagellar operon</fullName>
    </alternativeName>
    <alternativeName>
        <fullName evidence="6">Sigma F</fullName>
    </alternativeName>
    <alternativeName>
        <fullName evidence="6">Sigma-28</fullName>
    </alternativeName>
</protein>
<feature type="DNA-binding region" description="H-T-H motif" evidence="6">
    <location>
        <begin position="206"/>
        <end position="225"/>
    </location>
</feature>
<dbReference type="NCBIfam" id="TIGR02479">
    <property type="entry name" value="FliA_WhiG"/>
    <property type="match status" value="1"/>
</dbReference>
<dbReference type="InterPro" id="IPR013325">
    <property type="entry name" value="RNA_pol_sigma_r2"/>
</dbReference>
<dbReference type="InterPro" id="IPR007624">
    <property type="entry name" value="RNA_pol_sigma70_r3"/>
</dbReference>
<dbReference type="PROSITE" id="PS00716">
    <property type="entry name" value="SIGMA70_2"/>
    <property type="match status" value="1"/>
</dbReference>
<dbReference type="GO" id="GO:0005737">
    <property type="term" value="C:cytoplasm"/>
    <property type="evidence" value="ECO:0007669"/>
    <property type="project" value="UniProtKB-SubCell"/>
</dbReference>
<dbReference type="Gene3D" id="1.20.140.160">
    <property type="match status" value="1"/>
</dbReference>
<sequence>MKRAEKYAEVQQESLDDLVKKHATLVRRVAHHLKGRLPEAIQVDDLIQAGMIGLIEAAKKYDASKGASFETFAGIRVRGAMLDEVRKNDWVPRSVHRHAREIAEAIQSLEGRFHRDVKDSEVADFMGLTLSDYHSMLQDSSGSKLLGFDDLGVPLDIAAPVERHHVGPIDKLLYEDFKQRIADQILTLPEREKLVLSLYYDEELNLKEIGQVVGVSESRISQIHSQAMLRLRARLQMNGE</sequence>
<dbReference type="OrthoDB" id="9799825at2"/>
<gene>
    <name evidence="6" type="primary">fliA</name>
    <name evidence="7" type="ORF">KU39_1511</name>
</gene>
<organism evidence="7 8">
    <name type="scientific">Piscirickettsia salmonis</name>
    <dbReference type="NCBI Taxonomy" id="1238"/>
    <lineage>
        <taxon>Bacteria</taxon>
        <taxon>Pseudomonadati</taxon>
        <taxon>Pseudomonadota</taxon>
        <taxon>Gammaproteobacteria</taxon>
        <taxon>Thiotrichales</taxon>
        <taxon>Piscirickettsiaceae</taxon>
        <taxon>Piscirickettsia</taxon>
    </lineage>
</organism>
<dbReference type="Pfam" id="PF04545">
    <property type="entry name" value="Sigma70_r4"/>
    <property type="match status" value="1"/>
</dbReference>
<keyword evidence="2 6" id="KW-0805">Transcription regulation</keyword>
<comment type="subcellular location">
    <subcellularLocation>
        <location evidence="6">Cytoplasm</location>
    </subcellularLocation>
</comment>
<accession>A0A1L6TBU4</accession>
<dbReference type="PIRSF" id="PIRSF000770">
    <property type="entry name" value="RNA_pol_sigma-SigE/K"/>
    <property type="match status" value="1"/>
</dbReference>
<evidence type="ECO:0000256" key="2">
    <source>
        <dbReference type="ARBA" id="ARBA00023015"/>
    </source>
</evidence>
<evidence type="ECO:0000256" key="4">
    <source>
        <dbReference type="ARBA" id="ARBA00023125"/>
    </source>
</evidence>
<dbReference type="FunFam" id="1.10.1740.10:FF:000002">
    <property type="entry name" value="RNA polymerase sigma factor FliA"/>
    <property type="match status" value="1"/>
</dbReference>
<reference evidence="7 8" key="1">
    <citation type="journal article" date="2014" name="Genome Announc.">
        <title>Comparative Genome Analysis of Two Isolates of the Fish Pathogen Piscirickettsia salmonis from Different Hosts Reveals Major Differences in Virulence-Associated Secretion Systems.</title>
        <authorList>
            <person name="Bohle H."/>
            <person name="Henriquez P."/>
            <person name="Grothusen H."/>
            <person name="Navas E."/>
            <person name="Sandoval A."/>
            <person name="Bustamante F."/>
            <person name="Bustos P."/>
            <person name="Mancilla M."/>
        </authorList>
    </citation>
    <scope>NUCLEOTIDE SEQUENCE [LARGE SCALE GENOMIC DNA]</scope>
    <source>
        <strain evidence="8">B1-32597</strain>
    </source>
</reference>
<dbReference type="InterPro" id="IPR000943">
    <property type="entry name" value="RNA_pol_sigma70"/>
</dbReference>
<comment type="similarity">
    <text evidence="6">Belongs to the sigma-70 factor family. FliA subfamily.</text>
</comment>
<evidence type="ECO:0000256" key="5">
    <source>
        <dbReference type="ARBA" id="ARBA00023163"/>
    </source>
</evidence>
<dbReference type="NCBIfam" id="NF005413">
    <property type="entry name" value="PRK06986.1"/>
    <property type="match status" value="1"/>
</dbReference>
<comment type="function">
    <text evidence="6">Sigma factors are initiation factors that promote the attachment of RNA polymerase to specific initiation sites and are then released. This sigma factor controls the expression of flagella-related genes.</text>
</comment>
<dbReference type="InterPro" id="IPR012845">
    <property type="entry name" value="RNA_pol_sigma_FliA_WhiG"/>
</dbReference>
<dbReference type="RefSeq" id="WP_017377133.1">
    <property type="nucleotide sequence ID" value="NZ_CP012508.1"/>
</dbReference>
<dbReference type="HAMAP" id="MF_00962">
    <property type="entry name" value="Sigma70_FliA"/>
    <property type="match status" value="1"/>
</dbReference>
<dbReference type="CDD" id="cd06171">
    <property type="entry name" value="Sigma70_r4"/>
    <property type="match status" value="1"/>
</dbReference>
<dbReference type="PANTHER" id="PTHR30385">
    <property type="entry name" value="SIGMA FACTOR F FLAGELLAR"/>
    <property type="match status" value="1"/>
</dbReference>
<comment type="caution">
    <text evidence="6">Lacks conserved residue(s) required for the propagation of feature annotation.</text>
</comment>
<keyword evidence="5 6" id="KW-0804">Transcription</keyword>
<dbReference type="GO" id="GO:0016987">
    <property type="term" value="F:sigma factor activity"/>
    <property type="evidence" value="ECO:0007669"/>
    <property type="project" value="UniProtKB-UniRule"/>
</dbReference>
<dbReference type="Pfam" id="PF04539">
    <property type="entry name" value="Sigma70_r3"/>
    <property type="match status" value="1"/>
</dbReference>